<sequence>ASSSSPEEPAPPDITPSEPESGFGAAEKLRRLKNGLRPEGTGERGEDRAAVSTKKYCICLLFSLGDFHDNNLGWQRIRHRDLGGSLGCIVRK</sequence>
<organism evidence="2 3">
    <name type="scientific">Cirrhinus mrigala</name>
    <name type="common">Mrigala</name>
    <dbReference type="NCBI Taxonomy" id="683832"/>
    <lineage>
        <taxon>Eukaryota</taxon>
        <taxon>Metazoa</taxon>
        <taxon>Chordata</taxon>
        <taxon>Craniata</taxon>
        <taxon>Vertebrata</taxon>
        <taxon>Euteleostomi</taxon>
        <taxon>Actinopterygii</taxon>
        <taxon>Neopterygii</taxon>
        <taxon>Teleostei</taxon>
        <taxon>Ostariophysi</taxon>
        <taxon>Cypriniformes</taxon>
        <taxon>Cyprinidae</taxon>
        <taxon>Labeoninae</taxon>
        <taxon>Labeonini</taxon>
        <taxon>Cirrhinus</taxon>
    </lineage>
</organism>
<evidence type="ECO:0000313" key="2">
    <source>
        <dbReference type="EMBL" id="KAL0170874.1"/>
    </source>
</evidence>
<feature type="compositionally biased region" description="Basic and acidic residues" evidence="1">
    <location>
        <begin position="40"/>
        <end position="49"/>
    </location>
</feature>
<evidence type="ECO:0000256" key="1">
    <source>
        <dbReference type="SAM" id="MobiDB-lite"/>
    </source>
</evidence>
<dbReference type="Proteomes" id="UP001529510">
    <property type="component" value="Unassembled WGS sequence"/>
</dbReference>
<keyword evidence="3" id="KW-1185">Reference proteome</keyword>
<proteinExistence type="predicted"/>
<reference evidence="2 3" key="1">
    <citation type="submission" date="2024-05" db="EMBL/GenBank/DDBJ databases">
        <title>Genome sequencing and assembly of Indian major carp, Cirrhinus mrigala (Hamilton, 1822).</title>
        <authorList>
            <person name="Mohindra V."/>
            <person name="Chowdhury L.M."/>
            <person name="Lal K."/>
            <person name="Jena J.K."/>
        </authorList>
    </citation>
    <scope>NUCLEOTIDE SEQUENCE [LARGE SCALE GENOMIC DNA]</scope>
    <source>
        <strain evidence="2">CM1030</strain>
        <tissue evidence="2">Blood</tissue>
    </source>
</reference>
<dbReference type="EMBL" id="JAMKFB020000017">
    <property type="protein sequence ID" value="KAL0170874.1"/>
    <property type="molecule type" value="Genomic_DNA"/>
</dbReference>
<gene>
    <name evidence="2" type="ORF">M9458_035470</name>
</gene>
<evidence type="ECO:0000313" key="3">
    <source>
        <dbReference type="Proteomes" id="UP001529510"/>
    </source>
</evidence>
<feature type="non-terminal residue" evidence="2">
    <location>
        <position position="1"/>
    </location>
</feature>
<name>A0ABD0PA89_CIRMR</name>
<feature type="non-terminal residue" evidence="2">
    <location>
        <position position="92"/>
    </location>
</feature>
<protein>
    <submittedName>
        <fullName evidence="2">Uncharacterized protein</fullName>
    </submittedName>
</protein>
<feature type="region of interest" description="Disordered" evidence="1">
    <location>
        <begin position="1"/>
        <end position="51"/>
    </location>
</feature>
<accession>A0ABD0PA89</accession>
<dbReference type="AlphaFoldDB" id="A0ABD0PA89"/>
<comment type="caution">
    <text evidence="2">The sequence shown here is derived from an EMBL/GenBank/DDBJ whole genome shotgun (WGS) entry which is preliminary data.</text>
</comment>